<dbReference type="GO" id="GO:0016020">
    <property type="term" value="C:membrane"/>
    <property type="evidence" value="ECO:0007669"/>
    <property type="project" value="UniProtKB-SubCell"/>
</dbReference>
<sequence length="199" mass="22505">MKARYDYGLMIFMLNFSLVSVSSYREDKEASPMRLRAIIIIIGGSFFATVTCVCLRPVWIRENLQNLVANNMEKLGNFLQGYDGQLVDDKPFLQGNKSIFASKNNEETMCGGEAEMGMVAGGQRGRDRRGDRCGDRHRDLCLVGLVVLTWWPVSGFGGRRGNRHRDRHLVGLVVLTWWLVSKFGGWRLVGWVAMSLLDL</sequence>
<dbReference type="GO" id="GO:0034220">
    <property type="term" value="P:monoatomic ion transmembrane transport"/>
    <property type="evidence" value="ECO:0007669"/>
    <property type="project" value="UniProtKB-KW"/>
</dbReference>
<keyword evidence="4 9" id="KW-0812">Transmembrane</keyword>
<feature type="transmembrane region" description="Helical" evidence="9">
    <location>
        <begin position="7"/>
        <end position="25"/>
    </location>
</feature>
<evidence type="ECO:0000256" key="8">
    <source>
        <dbReference type="ARBA" id="ARBA00023303"/>
    </source>
</evidence>
<dbReference type="InterPro" id="IPR020966">
    <property type="entry name" value="ALMT"/>
</dbReference>
<keyword evidence="3" id="KW-0813">Transport</keyword>
<reference evidence="10 11" key="1">
    <citation type="submission" date="2024-01" db="EMBL/GenBank/DDBJ databases">
        <title>A telomere-to-telomere, gap-free genome of sweet tea (Lithocarpus litseifolius).</title>
        <authorList>
            <person name="Zhou J."/>
        </authorList>
    </citation>
    <scope>NUCLEOTIDE SEQUENCE [LARGE SCALE GENOMIC DNA]</scope>
    <source>
        <strain evidence="10">Zhou-2022a</strain>
        <tissue evidence="10">Leaf</tissue>
    </source>
</reference>
<evidence type="ECO:0000313" key="11">
    <source>
        <dbReference type="Proteomes" id="UP001459277"/>
    </source>
</evidence>
<dbReference type="PANTHER" id="PTHR31086">
    <property type="entry name" value="ALUMINUM-ACTIVATED MALATE TRANSPORTER 10"/>
    <property type="match status" value="1"/>
</dbReference>
<comment type="caution">
    <text evidence="10">The sequence shown here is derived from an EMBL/GenBank/DDBJ whole genome shotgun (WGS) entry which is preliminary data.</text>
</comment>
<comment type="similarity">
    <text evidence="2">Belongs to the aromatic acid exporter (TC 2.A.85) family.</text>
</comment>
<dbReference type="Proteomes" id="UP001459277">
    <property type="component" value="Unassembled WGS sequence"/>
</dbReference>
<evidence type="ECO:0000256" key="3">
    <source>
        <dbReference type="ARBA" id="ARBA00022448"/>
    </source>
</evidence>
<feature type="transmembrane region" description="Helical" evidence="9">
    <location>
        <begin position="169"/>
        <end position="189"/>
    </location>
</feature>
<evidence type="ECO:0000256" key="1">
    <source>
        <dbReference type="ARBA" id="ARBA00004141"/>
    </source>
</evidence>
<keyword evidence="8" id="KW-0407">Ion channel</keyword>
<dbReference type="EMBL" id="JAZDWU010000002">
    <property type="protein sequence ID" value="KAL0009711.1"/>
    <property type="molecule type" value="Genomic_DNA"/>
</dbReference>
<comment type="subcellular location">
    <subcellularLocation>
        <location evidence="1">Membrane</location>
        <topology evidence="1">Multi-pass membrane protein</topology>
    </subcellularLocation>
</comment>
<accession>A0AAW2DLZ0</accession>
<dbReference type="GO" id="GO:0015743">
    <property type="term" value="P:malate transport"/>
    <property type="evidence" value="ECO:0007669"/>
    <property type="project" value="InterPro"/>
</dbReference>
<protein>
    <submittedName>
        <fullName evidence="10">Uncharacterized protein</fullName>
    </submittedName>
</protein>
<evidence type="ECO:0000256" key="6">
    <source>
        <dbReference type="ARBA" id="ARBA00023065"/>
    </source>
</evidence>
<gene>
    <name evidence="10" type="ORF">SO802_004819</name>
</gene>
<evidence type="ECO:0000313" key="10">
    <source>
        <dbReference type="EMBL" id="KAL0009711.1"/>
    </source>
</evidence>
<evidence type="ECO:0000256" key="9">
    <source>
        <dbReference type="SAM" id="Phobius"/>
    </source>
</evidence>
<keyword evidence="6" id="KW-0406">Ion transport</keyword>
<evidence type="ECO:0000256" key="7">
    <source>
        <dbReference type="ARBA" id="ARBA00023136"/>
    </source>
</evidence>
<dbReference type="AlphaFoldDB" id="A0AAW2DLZ0"/>
<evidence type="ECO:0000256" key="4">
    <source>
        <dbReference type="ARBA" id="ARBA00022692"/>
    </source>
</evidence>
<feature type="transmembrane region" description="Helical" evidence="9">
    <location>
        <begin position="37"/>
        <end position="55"/>
    </location>
</feature>
<organism evidence="10 11">
    <name type="scientific">Lithocarpus litseifolius</name>
    <dbReference type="NCBI Taxonomy" id="425828"/>
    <lineage>
        <taxon>Eukaryota</taxon>
        <taxon>Viridiplantae</taxon>
        <taxon>Streptophyta</taxon>
        <taxon>Embryophyta</taxon>
        <taxon>Tracheophyta</taxon>
        <taxon>Spermatophyta</taxon>
        <taxon>Magnoliopsida</taxon>
        <taxon>eudicotyledons</taxon>
        <taxon>Gunneridae</taxon>
        <taxon>Pentapetalae</taxon>
        <taxon>rosids</taxon>
        <taxon>fabids</taxon>
        <taxon>Fagales</taxon>
        <taxon>Fagaceae</taxon>
        <taxon>Lithocarpus</taxon>
    </lineage>
</organism>
<keyword evidence="7 9" id="KW-0472">Membrane</keyword>
<proteinExistence type="inferred from homology"/>
<evidence type="ECO:0000256" key="5">
    <source>
        <dbReference type="ARBA" id="ARBA00022989"/>
    </source>
</evidence>
<dbReference type="Pfam" id="PF11744">
    <property type="entry name" value="ALMT"/>
    <property type="match status" value="1"/>
</dbReference>
<keyword evidence="5 9" id="KW-1133">Transmembrane helix</keyword>
<keyword evidence="11" id="KW-1185">Reference proteome</keyword>
<evidence type="ECO:0000256" key="2">
    <source>
        <dbReference type="ARBA" id="ARBA00007079"/>
    </source>
</evidence>
<name>A0AAW2DLZ0_9ROSI</name>